<gene>
    <name evidence="5" type="ORF">GM655_17345</name>
</gene>
<keyword evidence="3" id="KW-0732">Signal</keyword>
<feature type="signal peptide" evidence="3">
    <location>
        <begin position="1"/>
        <end position="25"/>
    </location>
</feature>
<dbReference type="InterPro" id="IPR013783">
    <property type="entry name" value="Ig-like_fold"/>
</dbReference>
<reference evidence="5 6" key="1">
    <citation type="submission" date="2019-11" db="EMBL/GenBank/DDBJ databases">
        <title>Type strains purchased from KCTC, JCM and DSMZ.</title>
        <authorList>
            <person name="Lu H."/>
        </authorList>
    </citation>
    <scope>NUCLEOTIDE SEQUENCE [LARGE SCALE GENOMIC DNA]</scope>
    <source>
        <strain evidence="5 6">DSM 103461</strain>
    </source>
</reference>
<evidence type="ECO:0000256" key="3">
    <source>
        <dbReference type="SAM" id="SignalP"/>
    </source>
</evidence>
<dbReference type="InterPro" id="IPR017853">
    <property type="entry name" value="GH"/>
</dbReference>
<dbReference type="InterPro" id="IPR036881">
    <property type="entry name" value="Glyco_hydro_3_C_sf"/>
</dbReference>
<proteinExistence type="inferred from homology"/>
<dbReference type="Pfam" id="PF00933">
    <property type="entry name" value="Glyco_hydro_3"/>
    <property type="match status" value="1"/>
</dbReference>
<dbReference type="Pfam" id="PF01915">
    <property type="entry name" value="Glyco_hydro_3_C"/>
    <property type="match status" value="1"/>
</dbReference>
<comment type="similarity">
    <text evidence="1">Belongs to the glycosyl hydrolase 3 family.</text>
</comment>
<dbReference type="SMART" id="SM01217">
    <property type="entry name" value="Fn3_like"/>
    <property type="match status" value="1"/>
</dbReference>
<evidence type="ECO:0000256" key="1">
    <source>
        <dbReference type="ARBA" id="ARBA00005336"/>
    </source>
</evidence>
<dbReference type="Gene3D" id="2.60.40.10">
    <property type="entry name" value="Immunoglobulins"/>
    <property type="match status" value="1"/>
</dbReference>
<dbReference type="InterPro" id="IPR001764">
    <property type="entry name" value="Glyco_hydro_3_N"/>
</dbReference>
<dbReference type="Proteomes" id="UP000735592">
    <property type="component" value="Unassembled WGS sequence"/>
</dbReference>
<organism evidence="5 6">
    <name type="scientific">Pseudoduganella danionis</name>
    <dbReference type="NCBI Taxonomy" id="1890295"/>
    <lineage>
        <taxon>Bacteria</taxon>
        <taxon>Pseudomonadati</taxon>
        <taxon>Pseudomonadota</taxon>
        <taxon>Betaproteobacteria</taxon>
        <taxon>Burkholderiales</taxon>
        <taxon>Oxalobacteraceae</taxon>
        <taxon>Telluria group</taxon>
        <taxon>Pseudoduganella</taxon>
    </lineage>
</organism>
<dbReference type="GO" id="GO:0016787">
    <property type="term" value="F:hydrolase activity"/>
    <property type="evidence" value="ECO:0007669"/>
    <property type="project" value="UniProtKB-KW"/>
</dbReference>
<dbReference type="PANTHER" id="PTHR42715:SF10">
    <property type="entry name" value="BETA-GLUCOSIDASE"/>
    <property type="match status" value="1"/>
</dbReference>
<keyword evidence="2 5" id="KW-0378">Hydrolase</keyword>
<name>A0ABW9SUW3_9BURK</name>
<dbReference type="RefSeq" id="WP_155435943.1">
    <property type="nucleotide sequence ID" value="NZ_JBHLXK010000006.1"/>
</dbReference>
<feature type="domain" description="Fibronectin type III-like" evidence="4">
    <location>
        <begin position="653"/>
        <end position="722"/>
    </location>
</feature>
<dbReference type="Gene3D" id="3.20.20.300">
    <property type="entry name" value="Glycoside hydrolase, family 3, N-terminal domain"/>
    <property type="match status" value="1"/>
</dbReference>
<dbReference type="InterPro" id="IPR050288">
    <property type="entry name" value="Cellulose_deg_GH3"/>
</dbReference>
<dbReference type="InterPro" id="IPR036962">
    <property type="entry name" value="Glyco_hydro_3_N_sf"/>
</dbReference>
<feature type="chain" id="PRO_5046953767" evidence="3">
    <location>
        <begin position="26"/>
        <end position="750"/>
    </location>
</feature>
<dbReference type="PRINTS" id="PR00133">
    <property type="entry name" value="GLHYDRLASE3"/>
</dbReference>
<dbReference type="SUPFAM" id="SSF51445">
    <property type="entry name" value="(Trans)glycosidases"/>
    <property type="match status" value="1"/>
</dbReference>
<evidence type="ECO:0000259" key="4">
    <source>
        <dbReference type="SMART" id="SM01217"/>
    </source>
</evidence>
<dbReference type="InterPro" id="IPR026891">
    <property type="entry name" value="Fn3-like"/>
</dbReference>
<evidence type="ECO:0000313" key="5">
    <source>
        <dbReference type="EMBL" id="MTW34572.1"/>
    </source>
</evidence>
<dbReference type="InterPro" id="IPR002772">
    <property type="entry name" value="Glyco_hydro_3_C"/>
</dbReference>
<protein>
    <submittedName>
        <fullName evidence="5">Glycosyl hydrolase</fullName>
    </submittedName>
</protein>
<dbReference type="SUPFAM" id="SSF52279">
    <property type="entry name" value="Beta-D-glucan exohydrolase, C-terminal domain"/>
    <property type="match status" value="1"/>
</dbReference>
<accession>A0ABW9SUW3</accession>
<dbReference type="Pfam" id="PF14310">
    <property type="entry name" value="Fn3-like"/>
    <property type="match status" value="1"/>
</dbReference>
<dbReference type="EMBL" id="WNKW01000005">
    <property type="protein sequence ID" value="MTW34572.1"/>
    <property type="molecule type" value="Genomic_DNA"/>
</dbReference>
<comment type="caution">
    <text evidence="5">The sequence shown here is derived from an EMBL/GenBank/DDBJ whole genome shotgun (WGS) entry which is preliminary data.</text>
</comment>
<dbReference type="PANTHER" id="PTHR42715">
    <property type="entry name" value="BETA-GLUCOSIDASE"/>
    <property type="match status" value="1"/>
</dbReference>
<evidence type="ECO:0000313" key="6">
    <source>
        <dbReference type="Proteomes" id="UP000735592"/>
    </source>
</evidence>
<dbReference type="Gene3D" id="3.40.50.1700">
    <property type="entry name" value="Glycoside hydrolase family 3 C-terminal domain"/>
    <property type="match status" value="1"/>
</dbReference>
<keyword evidence="6" id="KW-1185">Reference proteome</keyword>
<sequence length="750" mass="80024">MKISSPLSQICAAVLLCASATTTYADAPAPAQPWMNAKLPAAQRAALVVQAMTLDEKLRLVYGYLGADSDWKKSKRPAGARPQSAGYIDGVDRLGIPPLYETDAGLGVASQPGPDVRQGTALPSGLSTAASWDTAGARAAGAMIGDEARKFGFNVLLAGGVNLLREPRNGRNFEYAGEDPLLAGRIVGAQIAGIQSQKVVATLKHFALNDQETNRTTLNVKIDDSAARMSDLLALQLAYEDGQPGSVMCGYNRVNGAYACENSYLLNTVLKQEWGFKGWVMSDWGATHSTIPAANAGLDQQSGMPFDLSDYFGPPLKEAVLNGWVPQQRLDDMALRIVGAMFEHGVIDHPVTVAPQQIDFRAHGAASQHAAQEGMVLLKNRDKLLPLADGARRIAVIGGYADKGVMAGGGSSLVYPQGGNAVPELEPKVWPGPVMIYPSSPYQALQRKLGKATLRFDDGRDPARAAALARDSDVVLMFATQWTGEGMDVPDLALPKQQDALIHAVTAANPRTVVVLETGGPVTMPWLEQAGAVLEAWYPGTQGGEAIASVLTGEVNPSGRLPMTFPVSEAQLPRPKLDGYPEQADARIEVDYHEGAAVGYKWFDLKQQTPLFPFGFGLSYTEFAMLGLRAEVRDGRLQASFEVRNTGKLAGKQVAQIYVAPVQARWEAPKRLGGFSKVSLAAGARTSVSLSVDPRLLATFDSASKRWQVAAGDYRVTLAAHARDAQASSVVIHLDAASYDVQGRAIKASH</sequence>
<evidence type="ECO:0000256" key="2">
    <source>
        <dbReference type="ARBA" id="ARBA00022801"/>
    </source>
</evidence>